<reference evidence="3" key="1">
    <citation type="submission" date="2020-05" db="EMBL/GenBank/DDBJ databases">
        <authorList>
            <person name="Rincon C."/>
            <person name="Sanders R I."/>
            <person name="Robbins C."/>
            <person name="Chaturvedi A."/>
        </authorList>
    </citation>
    <scope>NUCLEOTIDE SEQUENCE</scope>
    <source>
        <strain evidence="3">CHB12</strain>
    </source>
</reference>
<proteinExistence type="predicted"/>
<dbReference type="InterPro" id="IPR051218">
    <property type="entry name" value="Sec_MonoDiacylglyc_Lipase"/>
</dbReference>
<dbReference type="AlphaFoldDB" id="A0A915ZA65"/>
<comment type="caution">
    <text evidence="3">The sequence shown here is derived from an EMBL/GenBank/DDBJ whole genome shotgun (WGS) entry which is preliminary data.</text>
</comment>
<keyword evidence="1" id="KW-1133">Transmembrane helix</keyword>
<dbReference type="CDD" id="cd00519">
    <property type="entry name" value="Lipase_3"/>
    <property type="match status" value="1"/>
</dbReference>
<name>A0A915ZA65_9GLOM</name>
<protein>
    <recommendedName>
        <fullName evidence="2">Fungal lipase-type domain-containing protein</fullName>
    </recommendedName>
</protein>
<evidence type="ECO:0000256" key="1">
    <source>
        <dbReference type="SAM" id="Phobius"/>
    </source>
</evidence>
<dbReference type="OrthoDB" id="426718at2759"/>
<sequence length="647" mass="75101">MTLEFLEKIDTEKIFTKKDKHKADIFSSNDKTSVVEDKDNNSESSNDVLIQIFDISKVDRPHIVDLCSTKKSVLPRALENVPLISPSINYLSYFIQVLQHLILTIIFDWTAIITHPVNFLLTFVFFPTSAIILFFLEIILRFISFLNLDSNNETVLQSWSKLIPLTELLANLRSGMESLDQHPTSDIHKGFNLDRTQFLLFLSTIMYERNEKQVIKAYRMISKMKKDINNKSDEDLQTVYKILKESEKNIRDQIKDFDLQFTSLSELNTLGGPYVGMFWSEERNFITIACKGTTPTNFSEWLTNASFQRTDARAFLFGEVHQGFYSQLFPINDYESAKLDRNCPATRIIKAVNQKSEEIRNKNMEKNNIKLKDTPLVNIYVTGHSLGGALANLLYGRLLKYPRCLGEHCILRDGTTFASPSIGDSDFAAEFSSLCNRSIEEYKTLWRIVCDSDIVPRVPIGHNNPKLRRYTQKIHIMNYFHVGDEIRFYQDGTRPSSMRDIFSDNKELLFLEHGLGWNEWKSLFGLYDPLDDKKHHIKSSFDPRYNTSLIPIERLLLPFIRNHMTHRYLAALEKSRKFFNNNIVVKGGLLIYDYICESDNRLVLVITTNWQSSVGYWTKSSLEKFNWTGLVQYIKSSSVHFHQLQHV</sequence>
<dbReference type="InterPro" id="IPR029058">
    <property type="entry name" value="AB_hydrolase_fold"/>
</dbReference>
<organism evidence="3 4">
    <name type="scientific">Rhizophagus irregularis</name>
    <dbReference type="NCBI Taxonomy" id="588596"/>
    <lineage>
        <taxon>Eukaryota</taxon>
        <taxon>Fungi</taxon>
        <taxon>Fungi incertae sedis</taxon>
        <taxon>Mucoromycota</taxon>
        <taxon>Glomeromycotina</taxon>
        <taxon>Glomeromycetes</taxon>
        <taxon>Glomerales</taxon>
        <taxon>Glomeraceae</taxon>
        <taxon>Rhizophagus</taxon>
    </lineage>
</organism>
<dbReference type="GO" id="GO:0006629">
    <property type="term" value="P:lipid metabolic process"/>
    <property type="evidence" value="ECO:0007669"/>
    <property type="project" value="InterPro"/>
</dbReference>
<dbReference type="InterPro" id="IPR002921">
    <property type="entry name" value="Fungal_lipase-type"/>
</dbReference>
<dbReference type="VEuPathDB" id="FungiDB:RhiirFUN_009877"/>
<evidence type="ECO:0000313" key="3">
    <source>
        <dbReference type="EMBL" id="CAB5368882.1"/>
    </source>
</evidence>
<dbReference type="Pfam" id="PF01764">
    <property type="entry name" value="Lipase_3"/>
    <property type="match status" value="1"/>
</dbReference>
<keyword evidence="1" id="KW-0812">Transmembrane</keyword>
<dbReference type="SUPFAM" id="SSF53474">
    <property type="entry name" value="alpha/beta-Hydrolases"/>
    <property type="match status" value="1"/>
</dbReference>
<evidence type="ECO:0000259" key="2">
    <source>
        <dbReference type="Pfam" id="PF01764"/>
    </source>
</evidence>
<feature type="transmembrane region" description="Helical" evidence="1">
    <location>
        <begin position="119"/>
        <end position="143"/>
    </location>
</feature>
<dbReference type="Gene3D" id="3.40.50.1820">
    <property type="entry name" value="alpha/beta hydrolase"/>
    <property type="match status" value="1"/>
</dbReference>
<dbReference type="Proteomes" id="UP000684084">
    <property type="component" value="Unassembled WGS sequence"/>
</dbReference>
<dbReference type="PANTHER" id="PTHR45856:SF24">
    <property type="entry name" value="FUNGAL LIPASE-LIKE DOMAIN-CONTAINING PROTEIN"/>
    <property type="match status" value="1"/>
</dbReference>
<dbReference type="EMBL" id="CAGKOT010000025">
    <property type="protein sequence ID" value="CAB5368882.1"/>
    <property type="molecule type" value="Genomic_DNA"/>
</dbReference>
<accession>A0A915ZA65</accession>
<keyword evidence="1" id="KW-0472">Membrane</keyword>
<evidence type="ECO:0000313" key="4">
    <source>
        <dbReference type="Proteomes" id="UP000684084"/>
    </source>
</evidence>
<feature type="domain" description="Fungal lipase-type" evidence="2">
    <location>
        <begin position="288"/>
        <end position="460"/>
    </location>
</feature>
<dbReference type="PANTHER" id="PTHR45856">
    <property type="entry name" value="ALPHA/BETA-HYDROLASES SUPERFAMILY PROTEIN"/>
    <property type="match status" value="1"/>
</dbReference>
<gene>
    <name evidence="3" type="ORF">CHRIB12_LOCUS11991</name>
</gene>